<sequence length="1096" mass="130219">MQQQIAQNSEQYIKTVFDNFDYIKTKVNNEFEQISNGRIVLIFLGKFDQQFHTFYQHFIIKQVLLDTEYYKLIRIEKQGKISYLLNFPLILQYNQQDNLIQQNLCISKIYAEKAFQKMQKCKFHLIVDANQIFGQDTREKVIIISFDSVFHFGKYYFQENSFSLLIPSQDRWNLCKVTNENEYNSRVVNYNEVLKNIFQINSYTSLKIIQPDDFLNYGKMMHYLKKNQDLLIYLFNGLLSNFQKQLLFLQQMPIILCQDDTNQQVERYLKELEKDLLNIQNHSFADMKKVFTFINKINKGNIALELNERIKRKNSIQMKQFLIDNNIQNINIQPIFNDEIENKLNQIFAFFDKYDISSQKINKITEFNNLKINLKFWCENCEQLIENILYELKYIVKRIQEGPKNKIENGIYFIGVTKSGKSTIVNSIINPNKLQSKKILGQKCYLIQQGIQTKFKIDQGEISETQKISGIYTGQKEELTQFFNNQGNNEQEQDVISCEELINVGFINQLPQNLFIFDCPGFDDNRNELMRIAHRISLYNYFHQTKNIIVFFVMDISNQKFEHIKNTFDPICCLLKNKDDIEQKFKSWTNLILTKAEINQRQEYLDDWEIAFRGQLEQNYSFYKKLFKDDETCLEFLKPAQDVNQDIFRLARSITERVQKQLQQVQCNPDFELILDEKLWMLYLKCMPKIQKRLEQIFQLFISQIDQYILNSNEDLEIIQEQIQKLKYCLLNQEQNKIIHGLDLNNCISILQKISQWIQGNQNIKEICFLLDAYINDISSIFKISEYCKNTLILQFEVKIDKLVNKIETILCENCEQLIENILYELKYIVKRIQEGPKNKIENGIYFIGVTKSGKSTIVNSIINPNKLQSKKILGQKCYLIQQGIQTKFKIDQGEISETQKISGIYTGQKEELTQFFNNQGNNEQEQDVISCEELINVGFINQLPQNLFIFDCPGFDDNRNELMRIAHRISLYNYFHQTKNIIVFFVMDISNQKFEHIKNTFDPICCLLKNKDDIEQKFKSWTNLILTKAEINQRQEYLDDWEIAFRGQLEQNYSFYKKLFKDDETCLEFLKPAQDVNQDIFRLARSITERVIMQS</sequence>
<feature type="domain" description="Dynamin N-terminal" evidence="1">
    <location>
        <begin position="845"/>
        <end position="992"/>
    </location>
</feature>
<dbReference type="InterPro" id="IPR045063">
    <property type="entry name" value="Dynamin_N"/>
</dbReference>
<dbReference type="EMBL" id="CAJJDM010000118">
    <property type="protein sequence ID" value="CAD8101273.1"/>
    <property type="molecule type" value="Genomic_DNA"/>
</dbReference>
<dbReference type="OMA" id="HTFYQHF"/>
<comment type="caution">
    <text evidence="2">The sequence shown here is derived from an EMBL/GenBank/DDBJ whole genome shotgun (WGS) entry which is preliminary data.</text>
</comment>
<dbReference type="AlphaFoldDB" id="A0A8S1PEY5"/>
<protein>
    <recommendedName>
        <fullName evidence="1">Dynamin N-terminal domain-containing protein</fullName>
    </recommendedName>
</protein>
<name>A0A8S1PEY5_PARPR</name>
<dbReference type="Pfam" id="PF00350">
    <property type="entry name" value="Dynamin_N"/>
    <property type="match status" value="2"/>
</dbReference>
<evidence type="ECO:0000313" key="2">
    <source>
        <dbReference type="EMBL" id="CAD8101273.1"/>
    </source>
</evidence>
<evidence type="ECO:0000313" key="3">
    <source>
        <dbReference type="Proteomes" id="UP000688137"/>
    </source>
</evidence>
<organism evidence="2 3">
    <name type="scientific">Paramecium primaurelia</name>
    <dbReference type="NCBI Taxonomy" id="5886"/>
    <lineage>
        <taxon>Eukaryota</taxon>
        <taxon>Sar</taxon>
        <taxon>Alveolata</taxon>
        <taxon>Ciliophora</taxon>
        <taxon>Intramacronucleata</taxon>
        <taxon>Oligohymenophorea</taxon>
        <taxon>Peniculida</taxon>
        <taxon>Parameciidae</taxon>
        <taxon>Paramecium</taxon>
    </lineage>
</organism>
<feature type="domain" description="Dynamin N-terminal" evidence="1">
    <location>
        <begin position="411"/>
        <end position="558"/>
    </location>
</feature>
<keyword evidence="3" id="KW-1185">Reference proteome</keyword>
<accession>A0A8S1PEY5</accession>
<reference evidence="2" key="1">
    <citation type="submission" date="2021-01" db="EMBL/GenBank/DDBJ databases">
        <authorList>
            <consortium name="Genoscope - CEA"/>
            <person name="William W."/>
        </authorList>
    </citation>
    <scope>NUCLEOTIDE SEQUENCE</scope>
</reference>
<gene>
    <name evidence="2" type="ORF">PPRIM_AZ9-3.1.T1150027</name>
</gene>
<proteinExistence type="predicted"/>
<evidence type="ECO:0000259" key="1">
    <source>
        <dbReference type="Pfam" id="PF00350"/>
    </source>
</evidence>
<dbReference type="Proteomes" id="UP000688137">
    <property type="component" value="Unassembled WGS sequence"/>
</dbReference>